<evidence type="ECO:0000313" key="1">
    <source>
        <dbReference type="EnsemblMetazoa" id="GPAI034018-PA"/>
    </source>
</evidence>
<accession>A0A1B0A486</accession>
<dbReference type="Proteomes" id="UP000092445">
    <property type="component" value="Unassembled WGS sequence"/>
</dbReference>
<name>A0A1B0A486_GLOPL</name>
<organism evidence="1 2">
    <name type="scientific">Glossina pallidipes</name>
    <name type="common">Tsetse fly</name>
    <dbReference type="NCBI Taxonomy" id="7398"/>
    <lineage>
        <taxon>Eukaryota</taxon>
        <taxon>Metazoa</taxon>
        <taxon>Ecdysozoa</taxon>
        <taxon>Arthropoda</taxon>
        <taxon>Hexapoda</taxon>
        <taxon>Insecta</taxon>
        <taxon>Pterygota</taxon>
        <taxon>Neoptera</taxon>
        <taxon>Endopterygota</taxon>
        <taxon>Diptera</taxon>
        <taxon>Brachycera</taxon>
        <taxon>Muscomorpha</taxon>
        <taxon>Hippoboscoidea</taxon>
        <taxon>Glossinidae</taxon>
        <taxon>Glossina</taxon>
    </lineage>
</organism>
<protein>
    <submittedName>
        <fullName evidence="1">Uncharacterized protein</fullName>
    </submittedName>
</protein>
<proteinExistence type="predicted"/>
<dbReference type="VEuPathDB" id="VectorBase:GPAI034018"/>
<sequence length="304" mass="35099">FDKLDDDQVEYAANDAFAGVEIFKHLANRLKPRNYWNFTNTDFMAIKSEIKYFLDLDFSEDTLYTPITLSQDIPITLSQDIPTTRLQCGPLFSKHFTTPITLLSKRDYLLEAPSGRRLCVVSKSKAEWYLEERLGEKIQSEALTIRLYNNPFAEDNSYWQTTNQHECVVCGQKDAFVCKNVVPSEYRTHFPLITQFFTSSDVLHLCPKCNDLHIISDIKIGTALSRKCDAPYSFDQVTTHIYMFLLEICVRFEGIFKRVLIANIYNCVTSLYEPHSLLNTYLDKLQLSTFDLCIGSLTLKKKNV</sequence>
<dbReference type="EnsemblMetazoa" id="GPAI034018-RA">
    <property type="protein sequence ID" value="GPAI034018-PA"/>
    <property type="gene ID" value="GPAI034018"/>
</dbReference>
<keyword evidence="2" id="KW-1185">Reference proteome</keyword>
<evidence type="ECO:0000313" key="2">
    <source>
        <dbReference type="Proteomes" id="UP000092445"/>
    </source>
</evidence>
<dbReference type="AlphaFoldDB" id="A0A1B0A486"/>
<reference evidence="2" key="1">
    <citation type="submission" date="2014-03" db="EMBL/GenBank/DDBJ databases">
        <authorList>
            <person name="Aksoy S."/>
            <person name="Warren W."/>
            <person name="Wilson R.K."/>
        </authorList>
    </citation>
    <scope>NUCLEOTIDE SEQUENCE [LARGE SCALE GENOMIC DNA]</scope>
    <source>
        <strain evidence="2">IAEA</strain>
    </source>
</reference>
<reference evidence="1" key="2">
    <citation type="submission" date="2020-05" db="UniProtKB">
        <authorList>
            <consortium name="EnsemblMetazoa"/>
        </authorList>
    </citation>
    <scope>IDENTIFICATION</scope>
    <source>
        <strain evidence="1">IAEA</strain>
    </source>
</reference>
<dbReference type="STRING" id="7398.A0A1B0A486"/>